<reference evidence="14" key="1">
    <citation type="submission" date="2013-02" db="EMBL/GenBank/DDBJ databases">
        <authorList>
            <consortium name="The Broad Institute Genome Sequencing Platform"/>
            <person name="Cuomo C."/>
            <person name="Becnel J."/>
            <person name="Sanscrainte N."/>
            <person name="Walker B."/>
            <person name="Young S.K."/>
            <person name="Zeng Q."/>
            <person name="Gargeya S."/>
            <person name="Fitzgerald M."/>
            <person name="Haas B."/>
            <person name="Abouelleil A."/>
            <person name="Alvarado L."/>
            <person name="Arachchi H.M."/>
            <person name="Berlin A.M."/>
            <person name="Chapman S.B."/>
            <person name="Dewar J."/>
            <person name="Goldberg J."/>
            <person name="Griggs A."/>
            <person name="Gujja S."/>
            <person name="Hansen M."/>
            <person name="Howarth C."/>
            <person name="Imamovic A."/>
            <person name="Larimer J."/>
            <person name="McCowan C."/>
            <person name="Murphy C."/>
            <person name="Neiman D."/>
            <person name="Pearson M."/>
            <person name="Priest M."/>
            <person name="Roberts A."/>
            <person name="Saif S."/>
            <person name="Shea T."/>
            <person name="Sisk P."/>
            <person name="Sykes S."/>
            <person name="Wortman J."/>
            <person name="Nusbaum C."/>
            <person name="Birren B."/>
        </authorList>
    </citation>
    <scope>NUCLEOTIDE SEQUENCE [LARGE SCALE GENOMIC DNA]</scope>
    <source>
        <strain evidence="14">PRA339</strain>
    </source>
</reference>
<evidence type="ECO:0000256" key="1">
    <source>
        <dbReference type="ARBA" id="ARBA00012513"/>
    </source>
</evidence>
<name>A0A059F310_9MICR</name>
<dbReference type="InterPro" id="IPR017441">
    <property type="entry name" value="Protein_kinase_ATP_BS"/>
</dbReference>
<keyword evidence="3" id="KW-0597">Phosphoprotein</keyword>
<evidence type="ECO:0000256" key="7">
    <source>
        <dbReference type="ARBA" id="ARBA00022840"/>
    </source>
</evidence>
<dbReference type="Gene3D" id="1.10.510.10">
    <property type="entry name" value="Transferase(Phosphotransferase) domain 1"/>
    <property type="match status" value="1"/>
</dbReference>
<dbReference type="PANTHER" id="PTHR24351">
    <property type="entry name" value="RIBOSOMAL PROTEIN S6 KINASE"/>
    <property type="match status" value="1"/>
</dbReference>
<gene>
    <name evidence="13" type="ORF">H312_00977</name>
</gene>
<evidence type="ECO:0000256" key="11">
    <source>
        <dbReference type="RuleBase" id="RU000304"/>
    </source>
</evidence>
<dbReference type="GO" id="GO:0004674">
    <property type="term" value="F:protein serine/threonine kinase activity"/>
    <property type="evidence" value="ECO:0007669"/>
    <property type="project" value="UniProtKB-KW"/>
</dbReference>
<reference evidence="13 14" key="2">
    <citation type="submission" date="2014-03" db="EMBL/GenBank/DDBJ databases">
        <title>The Genome Sequence of Anncaliia algerae insect isolate PRA339.</title>
        <authorList>
            <consortium name="The Broad Institute Genome Sequencing Platform"/>
            <consortium name="The Broad Institute Genome Sequencing Center for Infectious Disease"/>
            <person name="Cuomo C."/>
            <person name="Becnel J."/>
            <person name="Sanscrainte N."/>
            <person name="Walker B."/>
            <person name="Young S.K."/>
            <person name="Zeng Q."/>
            <person name="Gargeya S."/>
            <person name="Fitzgerald M."/>
            <person name="Haas B."/>
            <person name="Abouelleil A."/>
            <person name="Alvarado L."/>
            <person name="Arachchi H.M."/>
            <person name="Berlin A.M."/>
            <person name="Chapman S.B."/>
            <person name="Dewar J."/>
            <person name="Goldberg J."/>
            <person name="Griggs A."/>
            <person name="Gujja S."/>
            <person name="Hansen M."/>
            <person name="Howarth C."/>
            <person name="Imamovic A."/>
            <person name="Larimer J."/>
            <person name="McCowan C."/>
            <person name="Murphy C."/>
            <person name="Neiman D."/>
            <person name="Pearson M."/>
            <person name="Priest M."/>
            <person name="Roberts A."/>
            <person name="Saif S."/>
            <person name="Shea T."/>
            <person name="Sisk P."/>
            <person name="Sykes S."/>
            <person name="Wortman J."/>
            <person name="Nusbaum C."/>
            <person name="Birren B."/>
        </authorList>
    </citation>
    <scope>NUCLEOTIDE SEQUENCE [LARGE SCALE GENOMIC DNA]</scope>
    <source>
        <strain evidence="13 14">PRA339</strain>
    </source>
</reference>
<dbReference type="OrthoDB" id="63267at2759"/>
<evidence type="ECO:0000256" key="9">
    <source>
        <dbReference type="ARBA" id="ARBA00048679"/>
    </source>
</evidence>
<dbReference type="InterPro" id="IPR000719">
    <property type="entry name" value="Prot_kinase_dom"/>
</dbReference>
<dbReference type="HOGENOM" id="CLU_000288_63_5_1"/>
<dbReference type="GO" id="GO:0007010">
    <property type="term" value="P:cytoskeleton organization"/>
    <property type="evidence" value="ECO:0007669"/>
    <property type="project" value="UniProtKB-ARBA"/>
</dbReference>
<evidence type="ECO:0000259" key="12">
    <source>
        <dbReference type="PROSITE" id="PS50011"/>
    </source>
</evidence>
<dbReference type="Gene3D" id="3.30.200.20">
    <property type="entry name" value="Phosphorylase Kinase, domain 1"/>
    <property type="match status" value="1"/>
</dbReference>
<protein>
    <recommendedName>
        <fullName evidence="1">non-specific serine/threonine protein kinase</fullName>
        <ecNumber evidence="1">2.7.11.1</ecNumber>
    </recommendedName>
</protein>
<dbReference type="SUPFAM" id="SSF56112">
    <property type="entry name" value="Protein kinase-like (PK-like)"/>
    <property type="match status" value="1"/>
</dbReference>
<dbReference type="Pfam" id="PF00069">
    <property type="entry name" value="Pkinase"/>
    <property type="match status" value="1"/>
</dbReference>
<sequence length="305" mass="35362">MFYPRDLILLRTVGEGSFGRVIKVWVKNALGIQKHCALKMIRSEVLQDKDYVESLFNEIEIFRELNGEIFFPRLHSTFYAVNRLCILTDFCEGGEILSLIHRLNGFTSEQIQFYGAEILLALKCLHDRNILYRDLKSENVLLTKDGHIRLVDFGLSVKTDREIRGRVGTTECMAPEVVKEELYGIGADLWSLGILLYEMYFKETPFADDTPDAIEYKILNSEINYDGMNDHNLKDLIGGLLEKNQRKRLGFKNGVLEIMNHPFFNGVDWMNIKNMNTKAPINCEILSRGENYPHYRESVFTLMHY</sequence>
<dbReference type="AlphaFoldDB" id="A0A059F310"/>
<dbReference type="PROSITE" id="PS50011">
    <property type="entry name" value="PROTEIN_KINASE_DOM"/>
    <property type="match status" value="1"/>
</dbReference>
<dbReference type="SMART" id="SM00220">
    <property type="entry name" value="S_TKc"/>
    <property type="match status" value="1"/>
</dbReference>
<keyword evidence="4" id="KW-0808">Transferase</keyword>
<dbReference type="InterPro" id="IPR045270">
    <property type="entry name" value="STKc_AGC"/>
</dbReference>
<keyword evidence="6 13" id="KW-0418">Kinase</keyword>
<evidence type="ECO:0000256" key="10">
    <source>
        <dbReference type="PROSITE-ProRule" id="PRU10141"/>
    </source>
</evidence>
<proteinExistence type="inferred from homology"/>
<dbReference type="GO" id="GO:0005524">
    <property type="term" value="F:ATP binding"/>
    <property type="evidence" value="ECO:0007669"/>
    <property type="project" value="UniProtKB-UniRule"/>
</dbReference>
<dbReference type="PROSITE" id="PS00107">
    <property type="entry name" value="PROTEIN_KINASE_ATP"/>
    <property type="match status" value="1"/>
</dbReference>
<keyword evidence="7 10" id="KW-0067">ATP-binding</keyword>
<evidence type="ECO:0000256" key="4">
    <source>
        <dbReference type="ARBA" id="ARBA00022679"/>
    </source>
</evidence>
<dbReference type="VEuPathDB" id="MicrosporidiaDB:H312_00977"/>
<dbReference type="EMBL" id="KK365139">
    <property type="protein sequence ID" value="KCZ81653.1"/>
    <property type="molecule type" value="Genomic_DNA"/>
</dbReference>
<evidence type="ECO:0000313" key="13">
    <source>
        <dbReference type="EMBL" id="KCZ81653.1"/>
    </source>
</evidence>
<dbReference type="InterPro" id="IPR008271">
    <property type="entry name" value="Ser/Thr_kinase_AS"/>
</dbReference>
<keyword evidence="14" id="KW-1185">Reference proteome</keyword>
<comment type="catalytic activity">
    <reaction evidence="8">
        <text>L-threonyl-[protein] + ATP = O-phospho-L-threonyl-[protein] + ADP + H(+)</text>
        <dbReference type="Rhea" id="RHEA:46608"/>
        <dbReference type="Rhea" id="RHEA-COMP:11060"/>
        <dbReference type="Rhea" id="RHEA-COMP:11605"/>
        <dbReference type="ChEBI" id="CHEBI:15378"/>
        <dbReference type="ChEBI" id="CHEBI:30013"/>
        <dbReference type="ChEBI" id="CHEBI:30616"/>
        <dbReference type="ChEBI" id="CHEBI:61977"/>
        <dbReference type="ChEBI" id="CHEBI:456216"/>
        <dbReference type="EC" id="2.7.11.1"/>
    </reaction>
</comment>
<dbReference type="CDD" id="cd05123">
    <property type="entry name" value="STKc_AGC"/>
    <property type="match status" value="1"/>
</dbReference>
<dbReference type="InterPro" id="IPR011009">
    <property type="entry name" value="Kinase-like_dom_sf"/>
</dbReference>
<evidence type="ECO:0000256" key="6">
    <source>
        <dbReference type="ARBA" id="ARBA00022777"/>
    </source>
</evidence>
<dbReference type="EC" id="2.7.11.1" evidence="1"/>
<feature type="domain" description="Protein kinase" evidence="12">
    <location>
        <begin position="7"/>
        <end position="264"/>
    </location>
</feature>
<keyword evidence="5 10" id="KW-0547">Nucleotide-binding</keyword>
<comment type="catalytic activity">
    <reaction evidence="9">
        <text>L-seryl-[protein] + ATP = O-phospho-L-seryl-[protein] + ADP + H(+)</text>
        <dbReference type="Rhea" id="RHEA:17989"/>
        <dbReference type="Rhea" id="RHEA-COMP:9863"/>
        <dbReference type="Rhea" id="RHEA-COMP:11604"/>
        <dbReference type="ChEBI" id="CHEBI:15378"/>
        <dbReference type="ChEBI" id="CHEBI:29999"/>
        <dbReference type="ChEBI" id="CHEBI:30616"/>
        <dbReference type="ChEBI" id="CHEBI:83421"/>
        <dbReference type="ChEBI" id="CHEBI:456216"/>
        <dbReference type="EC" id="2.7.11.1"/>
    </reaction>
</comment>
<dbReference type="Proteomes" id="UP000030655">
    <property type="component" value="Unassembled WGS sequence"/>
</dbReference>
<keyword evidence="2 11" id="KW-0723">Serine/threonine-protein kinase</keyword>
<organism evidence="13 14">
    <name type="scientific">Anncaliia algerae PRA339</name>
    <dbReference type="NCBI Taxonomy" id="1288291"/>
    <lineage>
        <taxon>Eukaryota</taxon>
        <taxon>Fungi</taxon>
        <taxon>Fungi incertae sedis</taxon>
        <taxon>Microsporidia</taxon>
        <taxon>Tubulinosematoidea</taxon>
        <taxon>Tubulinosematidae</taxon>
        <taxon>Anncaliia</taxon>
    </lineage>
</organism>
<evidence type="ECO:0000256" key="2">
    <source>
        <dbReference type="ARBA" id="ARBA00022527"/>
    </source>
</evidence>
<evidence type="ECO:0000256" key="8">
    <source>
        <dbReference type="ARBA" id="ARBA00047899"/>
    </source>
</evidence>
<dbReference type="FunFam" id="1.10.510.10:FF:000024">
    <property type="entry name" value="Probable serine/threonine-protein kinase cot-1"/>
    <property type="match status" value="1"/>
</dbReference>
<evidence type="ECO:0000256" key="5">
    <source>
        <dbReference type="ARBA" id="ARBA00022741"/>
    </source>
</evidence>
<evidence type="ECO:0000313" key="14">
    <source>
        <dbReference type="Proteomes" id="UP000030655"/>
    </source>
</evidence>
<evidence type="ECO:0000256" key="3">
    <source>
        <dbReference type="ARBA" id="ARBA00022553"/>
    </source>
</evidence>
<accession>A0A059F310</accession>
<dbReference type="STRING" id="1288291.A0A059F310"/>
<feature type="binding site" evidence="10">
    <location>
        <position position="39"/>
    </location>
    <ligand>
        <name>ATP</name>
        <dbReference type="ChEBI" id="CHEBI:30616"/>
    </ligand>
</feature>
<dbReference type="PROSITE" id="PS00108">
    <property type="entry name" value="PROTEIN_KINASE_ST"/>
    <property type="match status" value="1"/>
</dbReference>
<comment type="similarity">
    <text evidence="11">Belongs to the protein kinase superfamily.</text>
</comment>